<proteinExistence type="predicted"/>
<evidence type="ECO:0000313" key="3">
    <source>
        <dbReference type="EMBL" id="WNC73953.1"/>
    </source>
</evidence>
<dbReference type="InterPro" id="IPR027385">
    <property type="entry name" value="Beta-barrel_OMP"/>
</dbReference>
<sequence length="233" mass="26479">MLLAILYQLLFNRKRGFLVFRNYLQSFKALICQLTPAKLSNHQLTMLIFMMFYATVVITAKAQTSETVEQTFELKPYIGIGLGNWDTGVSELDDDLGMEFYIGAKFNTIFAVEFGGFYGYSEQVDSNSQFELDSYSLAGVAHYPLNQHVDLVGKLGIYYWDTELRKPDVCFILCSDGEKLNSDSGLDMFFSYGINVHISRSLSLGLAQSHYSFDSLGYDADSTMTSVRLTWWF</sequence>
<evidence type="ECO:0000313" key="4">
    <source>
        <dbReference type="Proteomes" id="UP001258994"/>
    </source>
</evidence>
<reference evidence="4" key="1">
    <citation type="submission" date="2023-09" db="EMBL/GenBank/DDBJ databases">
        <authorList>
            <person name="Li S."/>
            <person name="Li X."/>
            <person name="Zhang C."/>
            <person name="Zhao Z."/>
        </authorList>
    </citation>
    <scope>NUCLEOTIDE SEQUENCE [LARGE SCALE GENOMIC DNA]</scope>
    <source>
        <strain evidence="4">SQ149</strain>
    </source>
</reference>
<feature type="domain" description="Outer membrane protein beta-barrel" evidence="2">
    <location>
        <begin position="55"/>
        <end position="233"/>
    </location>
</feature>
<dbReference type="Gene3D" id="2.40.160.20">
    <property type="match status" value="1"/>
</dbReference>
<dbReference type="SUPFAM" id="SSF56925">
    <property type="entry name" value="OMPA-like"/>
    <property type="match status" value="1"/>
</dbReference>
<gene>
    <name evidence="3" type="ORF">RGQ13_08170</name>
</gene>
<dbReference type="RefSeq" id="WP_348393063.1">
    <property type="nucleotide sequence ID" value="NZ_CP134145.1"/>
</dbReference>
<evidence type="ECO:0000259" key="2">
    <source>
        <dbReference type="Pfam" id="PF13505"/>
    </source>
</evidence>
<keyword evidence="4" id="KW-1185">Reference proteome</keyword>
<evidence type="ECO:0000256" key="1">
    <source>
        <dbReference type="ARBA" id="ARBA00022729"/>
    </source>
</evidence>
<organism evidence="3 4">
    <name type="scientific">Thalassotalea psychrophila</name>
    <dbReference type="NCBI Taxonomy" id="3065647"/>
    <lineage>
        <taxon>Bacteria</taxon>
        <taxon>Pseudomonadati</taxon>
        <taxon>Pseudomonadota</taxon>
        <taxon>Gammaproteobacteria</taxon>
        <taxon>Alteromonadales</taxon>
        <taxon>Colwelliaceae</taxon>
        <taxon>Thalassotalea</taxon>
    </lineage>
</organism>
<name>A0ABY9TZB7_9GAMM</name>
<protein>
    <submittedName>
        <fullName evidence="3">Outer membrane beta-barrel protein</fullName>
    </submittedName>
</protein>
<dbReference type="EMBL" id="CP134145">
    <property type="protein sequence ID" value="WNC73953.1"/>
    <property type="molecule type" value="Genomic_DNA"/>
</dbReference>
<accession>A0ABY9TZB7</accession>
<keyword evidence="1" id="KW-0732">Signal</keyword>
<dbReference type="Pfam" id="PF13505">
    <property type="entry name" value="OMP_b-brl"/>
    <property type="match status" value="1"/>
</dbReference>
<dbReference type="Proteomes" id="UP001258994">
    <property type="component" value="Chromosome"/>
</dbReference>
<dbReference type="InterPro" id="IPR011250">
    <property type="entry name" value="OMP/PagP_B-barrel"/>
</dbReference>